<dbReference type="SUPFAM" id="SSF52540">
    <property type="entry name" value="P-loop containing nucleoside triphosphate hydrolases"/>
    <property type="match status" value="1"/>
</dbReference>
<organism evidence="2 3">
    <name type="scientific">Brachyspira hyodysenteriae (strain ATCC 49526 / WA1)</name>
    <dbReference type="NCBI Taxonomy" id="565034"/>
    <lineage>
        <taxon>Bacteria</taxon>
        <taxon>Pseudomonadati</taxon>
        <taxon>Spirochaetota</taxon>
        <taxon>Spirochaetia</taxon>
        <taxon>Brachyspirales</taxon>
        <taxon>Brachyspiraceae</taxon>
        <taxon>Brachyspira</taxon>
    </lineage>
</organism>
<dbReference type="AlphaFoldDB" id="A0A3B6V8U2"/>
<reference evidence="2 3" key="1">
    <citation type="journal article" date="2009" name="PLoS ONE">
        <title>Genome sequence of the pathogenic intestinal spirochete Brachyspira hyodysenteriae reveals adaptations to its lifestyle in the porcine large intestine.</title>
        <authorList>
            <person name="Bellgard M.I."/>
            <person name="Wanchanthuek P."/>
            <person name="La T."/>
            <person name="Ryan K."/>
            <person name="Moolhuijzen P."/>
            <person name="Albertyn Z."/>
            <person name="Shaban B."/>
            <person name="Motro Y."/>
            <person name="Dunn D.S."/>
            <person name="Schibeci D."/>
            <person name="Hunter A."/>
            <person name="Barrero R."/>
            <person name="Phillips N.D."/>
            <person name="Hampson D.J."/>
        </authorList>
    </citation>
    <scope>NUCLEOTIDE SEQUENCE [LARGE SCALE GENOMIC DNA]</scope>
    <source>
        <strain evidence="3">ATCC 49526 / WA1</strain>
    </source>
</reference>
<dbReference type="STRING" id="565034.BHWA1_01152"/>
<evidence type="ECO:0000313" key="2">
    <source>
        <dbReference type="EMBL" id="ACN83632.1"/>
    </source>
</evidence>
<feature type="domain" description="AAA+ ATPase" evidence="1">
    <location>
        <begin position="209"/>
        <end position="331"/>
    </location>
</feature>
<dbReference type="RefSeq" id="WP_012670679.1">
    <property type="nucleotide sequence ID" value="NC_012225.1"/>
</dbReference>
<dbReference type="EMBL" id="CP001357">
    <property type="protein sequence ID" value="ACN83632.1"/>
    <property type="molecule type" value="Genomic_DNA"/>
</dbReference>
<dbReference type="KEGG" id="bhy:BHWA1_01152"/>
<dbReference type="Pfam" id="PF05673">
    <property type="entry name" value="DUF815"/>
    <property type="match status" value="1"/>
</dbReference>
<dbReference type="InterPro" id="IPR003593">
    <property type="entry name" value="AAA+_ATPase"/>
</dbReference>
<dbReference type="Gene3D" id="3.40.50.300">
    <property type="entry name" value="P-loop containing nucleotide triphosphate hydrolases"/>
    <property type="match status" value="1"/>
</dbReference>
<evidence type="ECO:0000313" key="3">
    <source>
        <dbReference type="Proteomes" id="UP000001803"/>
    </source>
</evidence>
<dbReference type="CDD" id="cd00009">
    <property type="entry name" value="AAA"/>
    <property type="match status" value="1"/>
</dbReference>
<protein>
    <recommendedName>
        <fullName evidence="1">AAA+ ATPase domain-containing protein</fullName>
    </recommendedName>
</protein>
<evidence type="ECO:0000259" key="1">
    <source>
        <dbReference type="SMART" id="SM00382"/>
    </source>
</evidence>
<dbReference type="PANTHER" id="PTHR42935:SF1">
    <property type="entry name" value="SLR0930 PROTEIN"/>
    <property type="match status" value="1"/>
</dbReference>
<sequence length="401" mass="46849">MENIMNDKIVKMRIGFSSIVIFRDILKNKVIKKLIKFLEAYDDDNKNNEIKLIDYYSDFLYELFKHNNNIADYLLTYIFKDDNIYISKYIKKDNLDYNLEESLKNELNFFEFLSSFDFNTLFSEEYSSQISKLDCDEINFYELYKKHIEEMSKKGHGIFYNNNMFTLDDKKNIIPAKHQDMQDIKHLYGYERERSKVIANTKSLLEGKKANNILLYGDAGTGKSSTIKAVANMFKDDGLRLIEVKKSQLSFITDIIEDLSFSPLKFIIFIDDLTFSSNDDTFSYLKAILEGGVNSFPSNVVVYVTSNYRHLIKENFQDRTGDDIHIEDTIQQIMSLTNRFGIIITYQRPDKDLFTDIVLSYAEINNIKMDKDELIKQAEGYAIRSAGRSPRVAKQFIESLL</sequence>
<proteinExistence type="predicted"/>
<name>A0A3B6V8U2_BRAHW</name>
<dbReference type="Proteomes" id="UP000001803">
    <property type="component" value="Chromosome"/>
</dbReference>
<dbReference type="SMART" id="SM00382">
    <property type="entry name" value="AAA"/>
    <property type="match status" value="1"/>
</dbReference>
<dbReference type="PANTHER" id="PTHR42935">
    <property type="entry name" value="SLR0930 PROTEIN"/>
    <property type="match status" value="1"/>
</dbReference>
<dbReference type="GeneID" id="63962251"/>
<keyword evidence="3" id="KW-1185">Reference proteome</keyword>
<dbReference type="InterPro" id="IPR027417">
    <property type="entry name" value="P-loop_NTPase"/>
</dbReference>
<dbReference type="InterPro" id="IPR008533">
    <property type="entry name" value="DUF815"/>
</dbReference>
<accession>A0A3B6V8U2</accession>
<gene>
    <name evidence="2" type="ordered locus">BHWA1_01152</name>
</gene>